<dbReference type="InterPro" id="IPR048441">
    <property type="entry name" value="DUF1846_C"/>
</dbReference>
<feature type="domain" description="DUF1846" evidence="2">
    <location>
        <begin position="339"/>
        <end position="489"/>
    </location>
</feature>
<dbReference type="OrthoDB" id="9803572at2"/>
<dbReference type="Proteomes" id="UP000033103">
    <property type="component" value="Chromosome"/>
</dbReference>
<dbReference type="KEGG" id="sns:VC03_03815"/>
<evidence type="ECO:0000259" key="1">
    <source>
        <dbReference type="Pfam" id="PF08903"/>
    </source>
</evidence>
<dbReference type="Pfam" id="PF08903">
    <property type="entry name" value="DUF1846"/>
    <property type="match status" value="1"/>
</dbReference>
<accession>A0A0E3ZB65</accession>
<dbReference type="Gene3D" id="3.40.140.40">
    <property type="entry name" value="Domain of unknown function (DUF1846), C-terminal subdomain"/>
    <property type="match status" value="1"/>
</dbReference>
<proteinExistence type="predicted"/>
<reference evidence="3 4" key="1">
    <citation type="journal article" date="2012" name="BMC Genomics">
        <title>Genomic sequence analysis and characterization of Sneathia amnii sp. nov.</title>
        <authorList>
            <consortium name="Vaginal Microbiome Consortium (additional members)"/>
            <person name="Harwich M.D.Jr."/>
            <person name="Serrano M.G."/>
            <person name="Fettweis J.M."/>
            <person name="Alves J.M."/>
            <person name="Reimers M.A."/>
            <person name="Buck G.A."/>
            <person name="Jefferson K.K."/>
        </authorList>
    </citation>
    <scope>NUCLEOTIDE SEQUENCE [LARGE SCALE GENOMIC DNA]</scope>
    <source>
        <strain evidence="3 4">SN35</strain>
    </source>
</reference>
<dbReference type="HOGENOM" id="CLU_046981_0_0_0"/>
<evidence type="ECO:0000313" key="3">
    <source>
        <dbReference type="EMBL" id="AKC95635.1"/>
    </source>
</evidence>
<dbReference type="EMBL" id="CP011280">
    <property type="protein sequence ID" value="AKC95635.1"/>
    <property type="molecule type" value="Genomic_DNA"/>
</dbReference>
<dbReference type="InterPro" id="IPR014999">
    <property type="entry name" value="DUF1846"/>
</dbReference>
<name>A0A0E3ZB65_9FUSO</name>
<dbReference type="PIRSF" id="PIRSF033132">
    <property type="entry name" value="DUF1846"/>
    <property type="match status" value="1"/>
</dbReference>
<keyword evidence="4" id="KW-1185">Reference proteome</keyword>
<dbReference type="STRING" id="187101.VC03_03815"/>
<feature type="domain" description="DUF1846" evidence="1">
    <location>
        <begin position="3"/>
        <end position="333"/>
    </location>
</feature>
<gene>
    <name evidence="3" type="ORF">VC03_03815</name>
</gene>
<evidence type="ECO:0000313" key="4">
    <source>
        <dbReference type="Proteomes" id="UP000033103"/>
    </source>
</evidence>
<protein>
    <submittedName>
        <fullName evidence="3">Uncharacterized protein</fullName>
    </submittedName>
</protein>
<organism evidence="3 4">
    <name type="scientific">Sneathia vaginalis</name>
    <dbReference type="NCBI Taxonomy" id="187101"/>
    <lineage>
        <taxon>Bacteria</taxon>
        <taxon>Fusobacteriati</taxon>
        <taxon>Fusobacteriota</taxon>
        <taxon>Fusobacteriia</taxon>
        <taxon>Fusobacteriales</taxon>
        <taxon>Leptotrichiaceae</taxon>
        <taxon>Sneathia</taxon>
    </lineage>
</organism>
<evidence type="ECO:0000259" key="2">
    <source>
        <dbReference type="Pfam" id="PF20921"/>
    </source>
</evidence>
<dbReference type="RefSeq" id="WP_046328741.1">
    <property type="nucleotide sequence ID" value="NZ_CP011280.1"/>
</dbReference>
<dbReference type="NCBIfam" id="NF010184">
    <property type="entry name" value="PRK13663.1"/>
    <property type="match status" value="1"/>
</dbReference>
<sequence length="490" mass="55101">MKIGFSHEKYLTEQSKYILERVNEYDKLYIEFGGKLFSDLHAKRILPGFKKDAKVELLKKLKDKLEVVICVYSGDIERNKLRGDLGITYDTEVLRIIDKLNSNELKVNSVVITRYEGQPSAKIFKQKLESRGIKVYLFEPTMGYPNDIDVIVSDEGFGKRPYIETTRPIVVVTAPGPGSGKLATCLSQLYNEHKRGVNVGYAKFETFPVWNLPLKHPVNIAYEAATVDLKDVNMIDPFHLNAYGINAVNYNRDIEAFPILKRIIEKIKGYAVYKSPTDMGVNRLATGIIDDEVVRKASCDEIIRRMFKTACEYKKGYVDLETSNRAKMIMEELNLKETDRNCVVPARQKASISGMPSMAIELDDGVIICGRKTDTMDSAASAILNSLKHLAKITDNIHLISPSVLTPMLDLKEKLGYESPILTVEEVLYALSISAATNPTAGLALTMLDRLKNAQAHSTTLLNSKDEQIFTRLEIDVTCDPVFASDKLYY</sequence>
<dbReference type="Gene3D" id="3.10.630.10">
    <property type="entry name" value="dip2346 domain like"/>
    <property type="match status" value="1"/>
</dbReference>
<dbReference type="Gene3D" id="1.20.1570.10">
    <property type="entry name" value="dip2346 domain like"/>
    <property type="match status" value="1"/>
</dbReference>
<dbReference type="AlphaFoldDB" id="A0A0E3ZB65"/>
<dbReference type="InterPro" id="IPR048496">
    <property type="entry name" value="DUF1846_N"/>
</dbReference>
<dbReference type="Pfam" id="PF20921">
    <property type="entry name" value="DUF1846_C"/>
    <property type="match status" value="1"/>
</dbReference>
<dbReference type="PATRIC" id="fig|1069640.6.peg.754"/>